<dbReference type="InterPro" id="IPR001297">
    <property type="entry name" value="PBS_linker_dom"/>
</dbReference>
<comment type="caution">
    <text evidence="10">The sequence shown here is derived from an EMBL/GenBank/DDBJ whole genome shotgun (WGS) entry which is preliminary data.</text>
</comment>
<dbReference type="GO" id="GO:0031676">
    <property type="term" value="C:plasma membrane-derived thylakoid membrane"/>
    <property type="evidence" value="ECO:0007669"/>
    <property type="project" value="UniProtKB-SubCell"/>
</dbReference>
<dbReference type="Proteomes" id="UP000239001">
    <property type="component" value="Unassembled WGS sequence"/>
</dbReference>
<evidence type="ECO:0000256" key="1">
    <source>
        <dbReference type="ARBA" id="ARBA00004445"/>
    </source>
</evidence>
<dbReference type="Pfam" id="PF01383">
    <property type="entry name" value="CpcD"/>
    <property type="match status" value="1"/>
</dbReference>
<keyword evidence="5" id="KW-0793">Thylakoid</keyword>
<accession>A0A2T1LXP5</accession>
<gene>
    <name evidence="10" type="ORF">C7H19_12020</name>
</gene>
<dbReference type="InterPro" id="IPR016470">
    <property type="entry name" value="Phycobilisome"/>
</dbReference>
<dbReference type="InterPro" id="IPR008213">
    <property type="entry name" value="CpcD-like_dom"/>
</dbReference>
<dbReference type="PANTHER" id="PTHR34011">
    <property type="entry name" value="PHYCOBILISOME 32.1 KDA LINKER POLYPEPTIDE, PHYCOCYANIN-ASSOCIATED, ROD 2-RELATED"/>
    <property type="match status" value="1"/>
</dbReference>
<feature type="domain" description="CpcD-like" evidence="8">
    <location>
        <begin position="205"/>
        <end position="254"/>
    </location>
</feature>
<comment type="similarity">
    <text evidence="7">Belongs to the phycobilisome linker protein family.</text>
</comment>
<keyword evidence="11" id="KW-1185">Reference proteome</keyword>
<evidence type="ECO:0000256" key="5">
    <source>
        <dbReference type="ARBA" id="ARBA00023078"/>
    </source>
</evidence>
<keyword evidence="6" id="KW-0472">Membrane</keyword>
<sequence>MSTLTAAYIDSPSELRPNATEDDLQGVIRAAYRQVLGNVHVMDSQRLTSAESMLRNGDITVKEFIRRIAQSDLYQSLFFSNKSPYRSIELNCKHLLGRAPLDQAEISQHVQTYNEQGYETDIDSYIDSAEYADNFGDNTVPYPRSIRSQTGIKNVVYNRTLSLLGGYATSDNSKEAQLINTVAANIPQKIKVASSGKGSTYTNTSKRFRLTILNLGLANARTKTTTVEIGYSQLSQKIQNVQRGGGKILSITEVN</sequence>
<evidence type="ECO:0000259" key="8">
    <source>
        <dbReference type="PROSITE" id="PS51441"/>
    </source>
</evidence>
<dbReference type="GO" id="GO:0030089">
    <property type="term" value="C:phycobilisome"/>
    <property type="evidence" value="ECO:0007669"/>
    <property type="project" value="UniProtKB-UniRule"/>
</dbReference>
<evidence type="ECO:0000313" key="11">
    <source>
        <dbReference type="Proteomes" id="UP000239001"/>
    </source>
</evidence>
<evidence type="ECO:0000259" key="9">
    <source>
        <dbReference type="PROSITE" id="PS51445"/>
    </source>
</evidence>
<dbReference type="PROSITE" id="PS51441">
    <property type="entry name" value="CPCD_LIKE"/>
    <property type="match status" value="1"/>
</dbReference>
<dbReference type="Gene3D" id="1.10.3130.20">
    <property type="entry name" value="Phycobilisome linker domain"/>
    <property type="match status" value="1"/>
</dbReference>
<organism evidence="10 11">
    <name type="scientific">Aphanothece hegewaldii CCALA 016</name>
    <dbReference type="NCBI Taxonomy" id="2107694"/>
    <lineage>
        <taxon>Bacteria</taxon>
        <taxon>Bacillati</taxon>
        <taxon>Cyanobacteriota</taxon>
        <taxon>Cyanophyceae</taxon>
        <taxon>Oscillatoriophycideae</taxon>
        <taxon>Chroococcales</taxon>
        <taxon>Aphanothecaceae</taxon>
        <taxon>Aphanothece</taxon>
    </lineage>
</organism>
<keyword evidence="2" id="KW-0602">Photosynthesis</keyword>
<keyword evidence="4 7" id="KW-0605">Phycobilisome</keyword>
<comment type="subcellular location">
    <subcellularLocation>
        <location evidence="1">Cellular thylakoid membrane</location>
        <topology evidence="1">Peripheral membrane protein</topology>
        <orientation evidence="1">Cytoplasmic side</orientation>
    </subcellularLocation>
</comment>
<proteinExistence type="inferred from homology"/>
<protein>
    <submittedName>
        <fullName evidence="10">Photosystem I reaction center subunit XII</fullName>
    </submittedName>
</protein>
<evidence type="ECO:0000256" key="3">
    <source>
        <dbReference type="ARBA" id="ARBA00022549"/>
    </source>
</evidence>
<dbReference type="AlphaFoldDB" id="A0A2T1LXP5"/>
<dbReference type="GO" id="GO:0015979">
    <property type="term" value="P:photosynthesis"/>
    <property type="evidence" value="ECO:0007669"/>
    <property type="project" value="UniProtKB-KW"/>
</dbReference>
<dbReference type="OrthoDB" id="420396at2"/>
<evidence type="ECO:0000256" key="7">
    <source>
        <dbReference type="PROSITE-ProRule" id="PRU00775"/>
    </source>
</evidence>
<evidence type="ECO:0000256" key="2">
    <source>
        <dbReference type="ARBA" id="ARBA00022531"/>
    </source>
</evidence>
<dbReference type="EMBL" id="PXOH01000011">
    <property type="protein sequence ID" value="PSF37155.1"/>
    <property type="molecule type" value="Genomic_DNA"/>
</dbReference>
<dbReference type="Pfam" id="PF00427">
    <property type="entry name" value="PBS_linker_poly"/>
    <property type="match status" value="1"/>
</dbReference>
<evidence type="ECO:0000256" key="6">
    <source>
        <dbReference type="ARBA" id="ARBA00023136"/>
    </source>
</evidence>
<keyword evidence="3" id="KW-0042">Antenna complex</keyword>
<dbReference type="InterPro" id="IPR038255">
    <property type="entry name" value="PBS_linker_sf"/>
</dbReference>
<evidence type="ECO:0000313" key="10">
    <source>
        <dbReference type="EMBL" id="PSF37155.1"/>
    </source>
</evidence>
<feature type="domain" description="PBS-linker" evidence="9">
    <location>
        <begin position="1"/>
        <end position="172"/>
    </location>
</feature>
<dbReference type="PIRSF" id="PIRSF005898">
    <property type="entry name" value="Phycobilisome_CpeC/CpcI"/>
    <property type="match status" value="1"/>
</dbReference>
<dbReference type="SMART" id="SM01094">
    <property type="entry name" value="CpcD"/>
    <property type="match status" value="1"/>
</dbReference>
<reference evidence="10 11" key="1">
    <citation type="submission" date="2018-03" db="EMBL/GenBank/DDBJ databases">
        <title>The ancient ancestry and fast evolution of plastids.</title>
        <authorList>
            <person name="Moore K.R."/>
            <person name="Magnabosco C."/>
            <person name="Momper L."/>
            <person name="Gold D.A."/>
            <person name="Bosak T."/>
            <person name="Fournier G.P."/>
        </authorList>
    </citation>
    <scope>NUCLEOTIDE SEQUENCE [LARGE SCALE GENOMIC DNA]</scope>
    <source>
        <strain evidence="10 11">CCALA 016</strain>
    </source>
</reference>
<evidence type="ECO:0000256" key="4">
    <source>
        <dbReference type="ARBA" id="ARBA00022738"/>
    </source>
</evidence>
<dbReference type="RefSeq" id="WP_106457118.1">
    <property type="nucleotide sequence ID" value="NZ_PXOH01000011.1"/>
</dbReference>
<dbReference type="PROSITE" id="PS51445">
    <property type="entry name" value="PBS_LINKER"/>
    <property type="match status" value="1"/>
</dbReference>
<reference evidence="10 11" key="2">
    <citation type="submission" date="2018-03" db="EMBL/GenBank/DDBJ databases">
        <authorList>
            <person name="Keele B.F."/>
        </authorList>
    </citation>
    <scope>NUCLEOTIDE SEQUENCE [LARGE SCALE GENOMIC DNA]</scope>
    <source>
        <strain evidence="10 11">CCALA 016</strain>
    </source>
</reference>
<dbReference type="PANTHER" id="PTHR34011:SF6">
    <property type="entry name" value="PHYCOBILIPROTEIN APCE"/>
    <property type="match status" value="1"/>
</dbReference>
<name>A0A2T1LXP5_9CHRO</name>